<keyword evidence="6" id="KW-1185">Reference proteome</keyword>
<accession>A0A225NP57</accession>
<dbReference type="GO" id="GO:0016787">
    <property type="term" value="F:hydrolase activity"/>
    <property type="evidence" value="ECO:0007669"/>
    <property type="project" value="UniProtKB-KW"/>
</dbReference>
<comment type="cofactor">
    <cofactor evidence="1">
        <name>Mg(2+)</name>
        <dbReference type="ChEBI" id="CHEBI:18420"/>
    </cofactor>
</comment>
<dbReference type="RefSeq" id="WP_233152069.1">
    <property type="nucleotide sequence ID" value="NZ_AQQR01000002.1"/>
</dbReference>
<dbReference type="InterPro" id="IPR015797">
    <property type="entry name" value="NUDIX_hydrolase-like_dom_sf"/>
</dbReference>
<sequence>MTDFSGAKAALFLGPDLLVIQRDDRTDIPWPGRWDLPGGGRENGESPVACALRETEEEVGLRLSADDMIWSRSYLRPHGRVWFFVGHFSPDLRSRIRFGDEGQGWELMRPETYLAHPLNIPHFAEQLQIYLDEPRAAARLAS</sequence>
<evidence type="ECO:0000313" key="5">
    <source>
        <dbReference type="EMBL" id="OWU76195.1"/>
    </source>
</evidence>
<comment type="similarity">
    <text evidence="3">Belongs to the Nudix hydrolase family.</text>
</comment>
<proteinExistence type="inferred from homology"/>
<gene>
    <name evidence="5" type="ORF">ATO3_08195</name>
</gene>
<evidence type="ECO:0000256" key="1">
    <source>
        <dbReference type="ARBA" id="ARBA00001946"/>
    </source>
</evidence>
<dbReference type="Gene3D" id="3.90.79.10">
    <property type="entry name" value="Nucleoside Triphosphate Pyrophosphohydrolase"/>
    <property type="match status" value="1"/>
</dbReference>
<protein>
    <submittedName>
        <fullName evidence="5">DNA mismatch repair protein MutT</fullName>
    </submittedName>
</protein>
<comment type="caution">
    <text evidence="5">The sequence shown here is derived from an EMBL/GenBank/DDBJ whole genome shotgun (WGS) entry which is preliminary data.</text>
</comment>
<dbReference type="Proteomes" id="UP000215377">
    <property type="component" value="Unassembled WGS sequence"/>
</dbReference>
<evidence type="ECO:0000259" key="4">
    <source>
        <dbReference type="PROSITE" id="PS51462"/>
    </source>
</evidence>
<dbReference type="PANTHER" id="PTHR43046">
    <property type="entry name" value="GDP-MANNOSE MANNOSYL HYDROLASE"/>
    <property type="match status" value="1"/>
</dbReference>
<keyword evidence="2 3" id="KW-0378">Hydrolase</keyword>
<evidence type="ECO:0000256" key="3">
    <source>
        <dbReference type="RuleBase" id="RU003476"/>
    </source>
</evidence>
<dbReference type="PROSITE" id="PS51462">
    <property type="entry name" value="NUDIX"/>
    <property type="match status" value="1"/>
</dbReference>
<dbReference type="InterPro" id="IPR000086">
    <property type="entry name" value="NUDIX_hydrolase_dom"/>
</dbReference>
<dbReference type="Pfam" id="PF00293">
    <property type="entry name" value="NUDIX"/>
    <property type="match status" value="1"/>
</dbReference>
<name>A0A225NP57_9RHOB</name>
<dbReference type="EMBL" id="AQQR01000002">
    <property type="protein sequence ID" value="OWU76195.1"/>
    <property type="molecule type" value="Genomic_DNA"/>
</dbReference>
<evidence type="ECO:0000313" key="6">
    <source>
        <dbReference type="Proteomes" id="UP000215377"/>
    </source>
</evidence>
<dbReference type="PANTHER" id="PTHR43046:SF14">
    <property type="entry name" value="MUTT_NUDIX FAMILY PROTEIN"/>
    <property type="match status" value="1"/>
</dbReference>
<dbReference type="CDD" id="cd04682">
    <property type="entry name" value="NUDIX_Hydrolase"/>
    <property type="match status" value="1"/>
</dbReference>
<organism evidence="5 6">
    <name type="scientific">Marinibacterium profundimaris</name>
    <dbReference type="NCBI Taxonomy" id="1679460"/>
    <lineage>
        <taxon>Bacteria</taxon>
        <taxon>Pseudomonadati</taxon>
        <taxon>Pseudomonadota</taxon>
        <taxon>Alphaproteobacteria</taxon>
        <taxon>Rhodobacterales</taxon>
        <taxon>Paracoccaceae</taxon>
        <taxon>Marinibacterium</taxon>
    </lineage>
</organism>
<dbReference type="AlphaFoldDB" id="A0A225NP57"/>
<dbReference type="InterPro" id="IPR020084">
    <property type="entry name" value="NUDIX_hydrolase_CS"/>
</dbReference>
<dbReference type="PRINTS" id="PR00502">
    <property type="entry name" value="NUDIXFAMILY"/>
</dbReference>
<feature type="domain" description="Nudix hydrolase" evidence="4">
    <location>
        <begin position="2"/>
        <end position="131"/>
    </location>
</feature>
<reference evidence="5 6" key="1">
    <citation type="submission" date="2013-04" db="EMBL/GenBank/DDBJ databases">
        <title>Oceanicola sp. 22II1-22F33 Genome Sequencing.</title>
        <authorList>
            <person name="Lai Q."/>
            <person name="Li G."/>
            <person name="Shao Z."/>
        </authorList>
    </citation>
    <scope>NUCLEOTIDE SEQUENCE [LARGE SCALE GENOMIC DNA]</scope>
    <source>
        <strain evidence="5 6">22II1-22F33</strain>
    </source>
</reference>
<evidence type="ECO:0000256" key="2">
    <source>
        <dbReference type="ARBA" id="ARBA00022801"/>
    </source>
</evidence>
<dbReference type="InterPro" id="IPR020476">
    <property type="entry name" value="Nudix_hydrolase"/>
</dbReference>
<dbReference type="PROSITE" id="PS00893">
    <property type="entry name" value="NUDIX_BOX"/>
    <property type="match status" value="1"/>
</dbReference>
<dbReference type="SUPFAM" id="SSF55811">
    <property type="entry name" value="Nudix"/>
    <property type="match status" value="1"/>
</dbReference>